<dbReference type="KEGG" id="slau:SLA_5422"/>
<dbReference type="EMBL" id="AP017424">
    <property type="protein sequence ID" value="BAU86300.1"/>
    <property type="molecule type" value="Genomic_DNA"/>
</dbReference>
<accession>A0A160P6E5</accession>
<dbReference type="AlphaFoldDB" id="A0A160P6E5"/>
<evidence type="ECO:0000313" key="1">
    <source>
        <dbReference type="EMBL" id="BAU86300.1"/>
    </source>
</evidence>
<name>A0A160P6E5_STRLU</name>
<gene>
    <name evidence="1" type="ORF">SLA_5422</name>
</gene>
<evidence type="ECO:0000313" key="2">
    <source>
        <dbReference type="Proteomes" id="UP000217676"/>
    </source>
</evidence>
<protein>
    <submittedName>
        <fullName evidence="1">Uncharacterized protein</fullName>
    </submittedName>
</protein>
<dbReference type="Proteomes" id="UP000217676">
    <property type="component" value="Chromosome"/>
</dbReference>
<keyword evidence="2" id="KW-1185">Reference proteome</keyword>
<proteinExistence type="predicted"/>
<organism evidence="1 2">
    <name type="scientific">Streptomyces laurentii</name>
    <dbReference type="NCBI Taxonomy" id="39478"/>
    <lineage>
        <taxon>Bacteria</taxon>
        <taxon>Bacillati</taxon>
        <taxon>Actinomycetota</taxon>
        <taxon>Actinomycetes</taxon>
        <taxon>Kitasatosporales</taxon>
        <taxon>Streptomycetaceae</taxon>
        <taxon>Streptomyces</taxon>
    </lineage>
</organism>
<sequence>MPGPNPRPGAYALTFHYSLPEDAWHVELDDLAAGRRMVVTAIVPDEDPAREPTLCWDPAVAGREIPYDVMRWFMEHVEEEIRTSRAWMALRPEIVEVIRALREEHLGVLADEEAAPVLAGLRGTVPEADLADVMHHAFGRGPDGRLPEEP</sequence>
<reference evidence="1 2" key="1">
    <citation type="journal article" date="2016" name="Genome Announc.">
        <title>Complete Genome Sequence of Thiostrepton-Producing Streptomyces laurentii ATCC 31255.</title>
        <authorList>
            <person name="Doi K."/>
            <person name="Fujino Y."/>
            <person name="Nagayoshi Y."/>
            <person name="Ohshima T."/>
            <person name="Ogata S."/>
        </authorList>
    </citation>
    <scope>NUCLEOTIDE SEQUENCE [LARGE SCALE GENOMIC DNA]</scope>
    <source>
        <strain evidence="1 2">ATCC 31255</strain>
    </source>
</reference>
<dbReference type="RefSeq" id="WP_359883557.1">
    <property type="nucleotide sequence ID" value="NZ_JBEYHT010000064.1"/>
</dbReference>